<dbReference type="PRINTS" id="PR00457">
    <property type="entry name" value="ANPEROXIDASE"/>
</dbReference>
<dbReference type="Gene3D" id="1.10.640.10">
    <property type="entry name" value="Haem peroxidase domain superfamily, animal type"/>
    <property type="match status" value="1"/>
</dbReference>
<dbReference type="GO" id="GO:0004601">
    <property type="term" value="F:peroxidase activity"/>
    <property type="evidence" value="ECO:0007669"/>
    <property type="project" value="UniProtKB-KW"/>
</dbReference>
<dbReference type="PANTHER" id="PTHR11903">
    <property type="entry name" value="PROSTAGLANDIN G/H SYNTHASE"/>
    <property type="match status" value="1"/>
</dbReference>
<keyword evidence="4" id="KW-0408">Iron</keyword>
<sequence length="537" mass="59663">MGGFLENIAIEALTAIVGHHDINDFLINRLVNSGQTRPHPWTTRYDYICWTGLTDRTYNSRLLPAKPYPAVEALGTRQPPIDEVGKLFAAVPGAQRVCPKSTCLFPAFAQYLTDGFIRTRLSNDPAQEDRHRTTSNHEIDMSALYGRTEQQTGVLRADPKISGSKGRLKSEKIGNEEFPLKLFLADDSIDPQFCDAAGNSILDLPLGIDHVGKKATIFAVGGDRANATPQVAMVNVLFLREHNRLAAKLEAANSGWDDERVFQTARNILIVMFIKIVVEEYINHINTSVFKFRSDPSVAWHAKWNKPNWMTAEFSLLYRWHSLIPQTFSWSGQSVDGSTLLLDNSRLEASGLAEAFVTTSANHATELGLGNTANFVFGFELRALSQARLNNLATYNDYRRAMSLDPAKSFADIVGNASDPVENARRMALAAELKRLYGTVENVEYYVGLFAEPREKNGPLPELILSMVAMDAFSQALTNPLLSEHVWGDADNRKLTFTDMGIAEIAATNKLRDILVRNASGVADRFVGMTRPDWHSV</sequence>
<dbReference type="PROSITE" id="PS50292">
    <property type="entry name" value="PEROXIDASE_3"/>
    <property type="match status" value="1"/>
</dbReference>
<evidence type="ECO:0000256" key="4">
    <source>
        <dbReference type="ARBA" id="ARBA00023004"/>
    </source>
</evidence>
<dbReference type="Pfam" id="PF03098">
    <property type="entry name" value="An_peroxidase"/>
    <property type="match status" value="1"/>
</dbReference>
<evidence type="ECO:0000256" key="1">
    <source>
        <dbReference type="ARBA" id="ARBA00022723"/>
    </source>
</evidence>
<keyword evidence="3" id="KW-0560">Oxidoreductase</keyword>
<dbReference type="EMBL" id="JBDIME010000006">
    <property type="protein sequence ID" value="MEN2789843.1"/>
    <property type="molecule type" value="Genomic_DNA"/>
</dbReference>
<keyword evidence="6" id="KW-1185">Reference proteome</keyword>
<comment type="caution">
    <text evidence="5">The sequence shown here is derived from an EMBL/GenBank/DDBJ whole genome shotgun (WGS) entry which is preliminary data.</text>
</comment>
<keyword evidence="1" id="KW-0479">Metal-binding</keyword>
<proteinExistence type="predicted"/>
<reference evidence="5 6" key="1">
    <citation type="submission" date="2024-05" db="EMBL/GenBank/DDBJ databases">
        <authorList>
            <person name="Liu Q."/>
            <person name="Xin Y.-H."/>
        </authorList>
    </citation>
    <scope>NUCLEOTIDE SEQUENCE [LARGE SCALE GENOMIC DNA]</scope>
    <source>
        <strain evidence="5 6">CGMCC 1.10181</strain>
    </source>
</reference>
<dbReference type="InterPro" id="IPR050783">
    <property type="entry name" value="Oxylipin_biosynth_metab"/>
</dbReference>
<evidence type="ECO:0000313" key="6">
    <source>
        <dbReference type="Proteomes" id="UP001419910"/>
    </source>
</evidence>
<name>A0ABU9Y229_9SPHN</name>
<evidence type="ECO:0000313" key="5">
    <source>
        <dbReference type="EMBL" id="MEN2789843.1"/>
    </source>
</evidence>
<dbReference type="RefSeq" id="WP_343891368.1">
    <property type="nucleotide sequence ID" value="NZ_BAAAEH010000040.1"/>
</dbReference>
<keyword evidence="5" id="KW-0575">Peroxidase</keyword>
<gene>
    <name evidence="5" type="ORF">ABC974_09415</name>
</gene>
<protein>
    <submittedName>
        <fullName evidence="5">Peroxidase family protein</fullName>
    </submittedName>
</protein>
<evidence type="ECO:0000256" key="3">
    <source>
        <dbReference type="ARBA" id="ARBA00023002"/>
    </source>
</evidence>
<accession>A0ABU9Y229</accession>
<keyword evidence="2" id="KW-0223">Dioxygenase</keyword>
<organism evidence="5 6">
    <name type="scientific">Sphingomonas oligophenolica</name>
    <dbReference type="NCBI Taxonomy" id="301154"/>
    <lineage>
        <taxon>Bacteria</taxon>
        <taxon>Pseudomonadati</taxon>
        <taxon>Pseudomonadota</taxon>
        <taxon>Alphaproteobacteria</taxon>
        <taxon>Sphingomonadales</taxon>
        <taxon>Sphingomonadaceae</taxon>
        <taxon>Sphingomonas</taxon>
    </lineage>
</organism>
<dbReference type="PANTHER" id="PTHR11903:SF39">
    <property type="entry name" value="PROSTAGLANDIN G_H SYNTHASE 2-LIKE"/>
    <property type="match status" value="1"/>
</dbReference>
<evidence type="ECO:0000256" key="2">
    <source>
        <dbReference type="ARBA" id="ARBA00022964"/>
    </source>
</evidence>
<dbReference type="InterPro" id="IPR019791">
    <property type="entry name" value="Haem_peroxidase_animal"/>
</dbReference>
<dbReference type="InterPro" id="IPR037120">
    <property type="entry name" value="Haem_peroxidase_sf_animal"/>
</dbReference>
<dbReference type="SUPFAM" id="SSF48113">
    <property type="entry name" value="Heme-dependent peroxidases"/>
    <property type="match status" value="1"/>
</dbReference>
<dbReference type="InterPro" id="IPR010255">
    <property type="entry name" value="Haem_peroxidase_sf"/>
</dbReference>
<dbReference type="Proteomes" id="UP001419910">
    <property type="component" value="Unassembled WGS sequence"/>
</dbReference>